<evidence type="ECO:0000259" key="6">
    <source>
        <dbReference type="Pfam" id="PF08264"/>
    </source>
</evidence>
<dbReference type="Pfam" id="PF08264">
    <property type="entry name" value="Anticodon_1"/>
    <property type="match status" value="1"/>
</dbReference>
<comment type="caution">
    <text evidence="7">The sequence shown here is derived from an EMBL/GenBank/DDBJ whole genome shotgun (WGS) entry which is preliminary data.</text>
</comment>
<keyword evidence="3" id="KW-0067">ATP-binding</keyword>
<dbReference type="AlphaFoldDB" id="A0A0G1HFR6"/>
<keyword evidence="1 7" id="KW-0436">Ligase</keyword>
<dbReference type="PANTHER" id="PTHR42780:SF1">
    <property type="entry name" value="ISOLEUCINE--TRNA LIGASE, CYTOPLASMIC"/>
    <property type="match status" value="1"/>
</dbReference>
<organism evidence="7 8">
    <name type="scientific">Candidatus Nomurabacteria bacterium GW2011_GWB1_43_7</name>
    <dbReference type="NCBI Taxonomy" id="1618747"/>
    <lineage>
        <taxon>Bacteria</taxon>
        <taxon>Candidatus Nomuraibacteriota</taxon>
    </lineage>
</organism>
<proteinExistence type="predicted"/>
<sequence>PFVDDLSTWYLRRSRERIKEGDTGARQTLYYILKTLAKILAPFAPFVAEEIWLKLKNEEDAESVHLASWPKIKKRLGFLAFMRFGLGKKEKVIDKMKTVRNIVTLGLEARQKVGIKVRQPLNLLKIVAEGLSDEYIEIIKSELNVKNVDYILKIKLGITKVTLDTEITPELKQEGDYRELLRSLQDMRKNQGLTPSDIVTLSVETSDAGKKLIRKFENEIKKTVLVSEIRFENNSGDEIKIDELLFKVKMV</sequence>
<name>A0A0G1HFR6_9BACT</name>
<dbReference type="Gene3D" id="1.10.730.10">
    <property type="entry name" value="Isoleucyl-tRNA Synthetase, Domain 1"/>
    <property type="match status" value="1"/>
</dbReference>
<evidence type="ECO:0000256" key="3">
    <source>
        <dbReference type="ARBA" id="ARBA00022840"/>
    </source>
</evidence>
<evidence type="ECO:0000256" key="2">
    <source>
        <dbReference type="ARBA" id="ARBA00022741"/>
    </source>
</evidence>
<protein>
    <submittedName>
        <fullName evidence="7">Isoleucine-tRNA ligase</fullName>
    </submittedName>
</protein>
<feature type="domain" description="Methionyl/Valyl/Leucyl/Isoleucyl-tRNA synthetase anticodon-binding" evidence="6">
    <location>
        <begin position="2"/>
        <end position="122"/>
    </location>
</feature>
<evidence type="ECO:0000256" key="5">
    <source>
        <dbReference type="ARBA" id="ARBA00023146"/>
    </source>
</evidence>
<feature type="non-terminal residue" evidence="7">
    <location>
        <position position="1"/>
    </location>
</feature>
<evidence type="ECO:0000313" key="7">
    <source>
        <dbReference type="EMBL" id="KKT18482.1"/>
    </source>
</evidence>
<evidence type="ECO:0000256" key="4">
    <source>
        <dbReference type="ARBA" id="ARBA00022917"/>
    </source>
</evidence>
<dbReference type="STRING" id="1618747.UW02_C0031G0001"/>
<dbReference type="InterPro" id="IPR013155">
    <property type="entry name" value="M/V/L/I-tRNA-synth_anticd-bd"/>
</dbReference>
<keyword evidence="4" id="KW-0648">Protein biosynthesis</keyword>
<dbReference type="SUPFAM" id="SSF47323">
    <property type="entry name" value="Anticodon-binding domain of a subclass of class I aminoacyl-tRNA synthetases"/>
    <property type="match status" value="1"/>
</dbReference>
<dbReference type="GO" id="GO:0006428">
    <property type="term" value="P:isoleucyl-tRNA aminoacylation"/>
    <property type="evidence" value="ECO:0007669"/>
    <property type="project" value="TreeGrafter"/>
</dbReference>
<keyword evidence="5" id="KW-0030">Aminoacyl-tRNA synthetase</keyword>
<dbReference type="EMBL" id="LCGS01000031">
    <property type="protein sequence ID" value="KKT18482.1"/>
    <property type="molecule type" value="Genomic_DNA"/>
</dbReference>
<accession>A0A0G1HFR6</accession>
<dbReference type="GO" id="GO:0004822">
    <property type="term" value="F:isoleucine-tRNA ligase activity"/>
    <property type="evidence" value="ECO:0007669"/>
    <property type="project" value="InterPro"/>
</dbReference>
<dbReference type="InterPro" id="IPR009080">
    <property type="entry name" value="tRNAsynth_Ia_anticodon-bd"/>
</dbReference>
<dbReference type="GO" id="GO:0005524">
    <property type="term" value="F:ATP binding"/>
    <property type="evidence" value="ECO:0007669"/>
    <property type="project" value="UniProtKB-KW"/>
</dbReference>
<dbReference type="PANTHER" id="PTHR42780">
    <property type="entry name" value="SOLEUCYL-TRNA SYNTHETASE"/>
    <property type="match status" value="1"/>
</dbReference>
<dbReference type="Proteomes" id="UP000034751">
    <property type="component" value="Unassembled WGS sequence"/>
</dbReference>
<dbReference type="Pfam" id="PF19302">
    <property type="entry name" value="DUF5915"/>
    <property type="match status" value="1"/>
</dbReference>
<evidence type="ECO:0000313" key="8">
    <source>
        <dbReference type="Proteomes" id="UP000034751"/>
    </source>
</evidence>
<gene>
    <name evidence="7" type="ORF">UW02_C0031G0001</name>
</gene>
<keyword evidence="2" id="KW-0547">Nucleotide-binding</keyword>
<dbReference type="PATRIC" id="fig|1618747.3.peg.806"/>
<dbReference type="InterPro" id="IPR023586">
    <property type="entry name" value="Ile-tRNA-ligase_type2"/>
</dbReference>
<evidence type="ECO:0000256" key="1">
    <source>
        <dbReference type="ARBA" id="ARBA00022598"/>
    </source>
</evidence>
<reference evidence="7 8" key="1">
    <citation type="journal article" date="2015" name="Nature">
        <title>rRNA introns, odd ribosomes, and small enigmatic genomes across a large radiation of phyla.</title>
        <authorList>
            <person name="Brown C.T."/>
            <person name="Hug L.A."/>
            <person name="Thomas B.C."/>
            <person name="Sharon I."/>
            <person name="Castelle C.J."/>
            <person name="Singh A."/>
            <person name="Wilkins M.J."/>
            <person name="Williams K.H."/>
            <person name="Banfield J.F."/>
        </authorList>
    </citation>
    <scope>NUCLEOTIDE SEQUENCE [LARGE SCALE GENOMIC DNA]</scope>
</reference>